<dbReference type="CDD" id="cd06173">
    <property type="entry name" value="MFS_MefA_like"/>
    <property type="match status" value="1"/>
</dbReference>
<organism evidence="9 10">
    <name type="scientific">Paraclostridium bifermentans</name>
    <name type="common">Clostridium bifermentans</name>
    <dbReference type="NCBI Taxonomy" id="1490"/>
    <lineage>
        <taxon>Bacteria</taxon>
        <taxon>Bacillati</taxon>
        <taxon>Bacillota</taxon>
        <taxon>Clostridia</taxon>
        <taxon>Peptostreptococcales</taxon>
        <taxon>Peptostreptococcaceae</taxon>
        <taxon>Paraclostridium</taxon>
    </lineage>
</organism>
<feature type="transmembrane region" description="Helical" evidence="7">
    <location>
        <begin position="114"/>
        <end position="134"/>
    </location>
</feature>
<keyword evidence="4 7" id="KW-0812">Transmembrane</keyword>
<feature type="domain" description="Major facilitator superfamily (MFS) profile" evidence="8">
    <location>
        <begin position="48"/>
        <end position="436"/>
    </location>
</feature>
<feature type="transmembrane region" description="Helical" evidence="7">
    <location>
        <begin position="140"/>
        <end position="161"/>
    </location>
</feature>
<dbReference type="PANTHER" id="PTHR43266">
    <property type="entry name" value="MACROLIDE-EFFLUX PROTEIN"/>
    <property type="match status" value="1"/>
</dbReference>
<dbReference type="PROSITE" id="PS50850">
    <property type="entry name" value="MFS"/>
    <property type="match status" value="1"/>
</dbReference>
<evidence type="ECO:0000256" key="1">
    <source>
        <dbReference type="ARBA" id="ARBA00004651"/>
    </source>
</evidence>
<sequence>MEYFKWISDKYYSRVYTYSINKKLKLKGGLIVDSIKSFEKPKKLWNKNFFLLWQGQLVSCLGDAFYSMALGFWVLDKTGSSSIMGILMAAISLPRIIIGPFAGVIVDRFDRKKMIILGDLIRGIGILFVGYAAYKSILEVWMVILIGVICGICSAFFNPAISSVIPDLVSNDNIVKANSAQQMAVSTTSLVGSLSGGFIYSILGASVMFIFNGISYIISTVTEMFISIPKVKQKESKLTFREDFKEGLNFTFGFRGLVVLLAVCFALNFFFAIFSILLRPWFMMEESLGVARYGVISAFQSIGMIVASILLTNINIKAENRAKTMLISLFLTITFFFLGVLINKFYVMCVCFSFGLFFNTISNTVMMSSMMVTVPQDMRGKVMSIVMTCSIAIQPIGTLIGGVLGDIFYPRSIMIGCFLICMIGCVPLFFSKSTKKVLNYNPQIQNLDDIKR</sequence>
<comment type="subcellular location">
    <subcellularLocation>
        <location evidence="1">Cell membrane</location>
        <topology evidence="1">Multi-pass membrane protein</topology>
    </subcellularLocation>
</comment>
<feature type="transmembrane region" description="Helical" evidence="7">
    <location>
        <begin position="411"/>
        <end position="430"/>
    </location>
</feature>
<name>A0A5P3XC70_PARBF</name>
<evidence type="ECO:0000313" key="9">
    <source>
        <dbReference type="EMBL" id="QEZ68272.1"/>
    </source>
</evidence>
<evidence type="ECO:0000256" key="4">
    <source>
        <dbReference type="ARBA" id="ARBA00022692"/>
    </source>
</evidence>
<dbReference type="GO" id="GO:0022857">
    <property type="term" value="F:transmembrane transporter activity"/>
    <property type="evidence" value="ECO:0007669"/>
    <property type="project" value="InterPro"/>
</dbReference>
<dbReference type="Proteomes" id="UP000326961">
    <property type="component" value="Chromosome"/>
</dbReference>
<dbReference type="InterPro" id="IPR020846">
    <property type="entry name" value="MFS_dom"/>
</dbReference>
<evidence type="ECO:0000256" key="2">
    <source>
        <dbReference type="ARBA" id="ARBA00022448"/>
    </source>
</evidence>
<dbReference type="AlphaFoldDB" id="A0A5P3XC70"/>
<dbReference type="InterPro" id="IPR036259">
    <property type="entry name" value="MFS_trans_sf"/>
</dbReference>
<dbReference type="PANTHER" id="PTHR43266:SF2">
    <property type="entry name" value="MAJOR FACILITATOR SUPERFAMILY (MFS) PROFILE DOMAIN-CONTAINING PROTEIN"/>
    <property type="match status" value="1"/>
</dbReference>
<keyword evidence="2" id="KW-0813">Transport</keyword>
<reference evidence="9 10" key="1">
    <citation type="submission" date="2018-09" db="EMBL/GenBank/DDBJ databases">
        <title>A clostridial neurotoxin that targets Anopheles mosquitoes.</title>
        <authorList>
            <person name="Contreras E."/>
            <person name="Masuyer G."/>
            <person name="Qureshi N."/>
            <person name="Chawla S."/>
            <person name="Lim H.L."/>
            <person name="Chen J."/>
            <person name="Stenmark P."/>
            <person name="Gill S."/>
        </authorList>
    </citation>
    <scope>NUCLEOTIDE SEQUENCE [LARGE SCALE GENOMIC DNA]</scope>
    <source>
        <strain evidence="9 10">Cbm</strain>
    </source>
</reference>
<evidence type="ECO:0000256" key="5">
    <source>
        <dbReference type="ARBA" id="ARBA00022989"/>
    </source>
</evidence>
<feature type="transmembrane region" description="Helical" evidence="7">
    <location>
        <begin position="50"/>
        <end position="75"/>
    </location>
</feature>
<dbReference type="GO" id="GO:0005886">
    <property type="term" value="C:plasma membrane"/>
    <property type="evidence" value="ECO:0007669"/>
    <property type="project" value="UniProtKB-SubCell"/>
</dbReference>
<feature type="transmembrane region" description="Helical" evidence="7">
    <location>
        <begin position="290"/>
        <end position="314"/>
    </location>
</feature>
<accession>A0A5P3XC70</accession>
<dbReference type="InterPro" id="IPR011701">
    <property type="entry name" value="MFS"/>
</dbReference>
<keyword evidence="6 7" id="KW-0472">Membrane</keyword>
<dbReference type="Gene3D" id="1.20.1250.20">
    <property type="entry name" value="MFS general substrate transporter like domains"/>
    <property type="match status" value="1"/>
</dbReference>
<evidence type="ECO:0000313" key="10">
    <source>
        <dbReference type="Proteomes" id="UP000326961"/>
    </source>
</evidence>
<dbReference type="SUPFAM" id="SSF103473">
    <property type="entry name" value="MFS general substrate transporter"/>
    <property type="match status" value="1"/>
</dbReference>
<keyword evidence="3" id="KW-1003">Cell membrane</keyword>
<feature type="transmembrane region" description="Helical" evidence="7">
    <location>
        <begin position="252"/>
        <end position="278"/>
    </location>
</feature>
<evidence type="ECO:0000256" key="6">
    <source>
        <dbReference type="ARBA" id="ARBA00023136"/>
    </source>
</evidence>
<protein>
    <submittedName>
        <fullName evidence="9">MFS transporter</fullName>
    </submittedName>
</protein>
<dbReference type="Pfam" id="PF07690">
    <property type="entry name" value="MFS_1"/>
    <property type="match status" value="1"/>
</dbReference>
<gene>
    <name evidence="9" type="ORF">D4A35_04690</name>
</gene>
<dbReference type="EMBL" id="CP032452">
    <property type="protein sequence ID" value="QEZ68272.1"/>
    <property type="molecule type" value="Genomic_DNA"/>
</dbReference>
<evidence type="ECO:0000259" key="8">
    <source>
        <dbReference type="PROSITE" id="PS50850"/>
    </source>
</evidence>
<evidence type="ECO:0000256" key="3">
    <source>
        <dbReference type="ARBA" id="ARBA00022475"/>
    </source>
</evidence>
<feature type="transmembrane region" description="Helical" evidence="7">
    <location>
        <begin position="81"/>
        <end position="102"/>
    </location>
</feature>
<proteinExistence type="predicted"/>
<feature type="transmembrane region" description="Helical" evidence="7">
    <location>
        <begin position="326"/>
        <end position="346"/>
    </location>
</feature>
<feature type="transmembrane region" description="Helical" evidence="7">
    <location>
        <begin position="385"/>
        <end position="405"/>
    </location>
</feature>
<keyword evidence="5 7" id="KW-1133">Transmembrane helix</keyword>
<evidence type="ECO:0000256" key="7">
    <source>
        <dbReference type="SAM" id="Phobius"/>
    </source>
</evidence>